<sequence length="217" mass="24243">MPRWHHGSGKIINVEPGTGRRPGNRVVNARRQQTTPCCRRPCSRLCSLETVDFATSRNEIVAKQWWKTVGAVIDVRETGILRRTDLHLGVNSNSLNVVGGPCQHKSRFTSHVPSPGCTTWYVRVEAGKSGVSSFCAVVISRCQHRSSALPHEHDLRVQDHVKWCRKLVGNLTIASRTTCPTQGKINTIRQAMRSTTIRSRLTPISRHRGSIRPLSRG</sequence>
<feature type="region of interest" description="Disordered" evidence="1">
    <location>
        <begin position="1"/>
        <end position="24"/>
    </location>
</feature>
<evidence type="ECO:0000313" key="2">
    <source>
        <dbReference type="EMBL" id="KAK8247587.1"/>
    </source>
</evidence>
<reference evidence="2 3" key="1">
    <citation type="submission" date="2024-04" db="EMBL/GenBank/DDBJ databases">
        <title>Phyllosticta paracitricarpa is synonymous to the EU quarantine fungus P. citricarpa based on phylogenomic analyses.</title>
        <authorList>
            <consortium name="Lawrence Berkeley National Laboratory"/>
            <person name="Van Ingen-Buijs V.A."/>
            <person name="Van Westerhoven A.C."/>
            <person name="Haridas S."/>
            <person name="Skiadas P."/>
            <person name="Martin F."/>
            <person name="Groenewald J.Z."/>
            <person name="Crous P.W."/>
            <person name="Seidl M.F."/>
        </authorList>
    </citation>
    <scope>NUCLEOTIDE SEQUENCE [LARGE SCALE GENOMIC DNA]</scope>
    <source>
        <strain evidence="2 3">CBS 123374</strain>
    </source>
</reference>
<accession>A0ABR1Z5V4</accession>
<dbReference type="Proteomes" id="UP001492380">
    <property type="component" value="Unassembled WGS sequence"/>
</dbReference>
<evidence type="ECO:0000313" key="3">
    <source>
        <dbReference type="Proteomes" id="UP001492380"/>
    </source>
</evidence>
<organism evidence="2 3">
    <name type="scientific">Phyllosticta capitalensis</name>
    <dbReference type="NCBI Taxonomy" id="121624"/>
    <lineage>
        <taxon>Eukaryota</taxon>
        <taxon>Fungi</taxon>
        <taxon>Dikarya</taxon>
        <taxon>Ascomycota</taxon>
        <taxon>Pezizomycotina</taxon>
        <taxon>Dothideomycetes</taxon>
        <taxon>Dothideomycetes incertae sedis</taxon>
        <taxon>Botryosphaeriales</taxon>
        <taxon>Phyllostictaceae</taxon>
        <taxon>Phyllosticta</taxon>
    </lineage>
</organism>
<dbReference type="EMBL" id="JBBWRZ010000001">
    <property type="protein sequence ID" value="KAK8247587.1"/>
    <property type="molecule type" value="Genomic_DNA"/>
</dbReference>
<proteinExistence type="predicted"/>
<comment type="caution">
    <text evidence="2">The sequence shown here is derived from an EMBL/GenBank/DDBJ whole genome shotgun (WGS) entry which is preliminary data.</text>
</comment>
<gene>
    <name evidence="2" type="ORF">HDK90DRAFT_46542</name>
</gene>
<keyword evidence="3" id="KW-1185">Reference proteome</keyword>
<protein>
    <submittedName>
        <fullName evidence="2">Uncharacterized protein</fullName>
    </submittedName>
</protein>
<name>A0ABR1Z5V4_9PEZI</name>
<evidence type="ECO:0000256" key="1">
    <source>
        <dbReference type="SAM" id="MobiDB-lite"/>
    </source>
</evidence>